<comment type="similarity">
    <text evidence="3">Belongs to the FAD-dependent glycerol-3-phosphate dehydrogenase family.</text>
</comment>
<dbReference type="PANTHER" id="PTHR11985">
    <property type="entry name" value="GLYCEROL-3-PHOSPHATE DEHYDROGENASE"/>
    <property type="match status" value="1"/>
</dbReference>
<dbReference type="GO" id="GO:0004368">
    <property type="term" value="F:glycerol-3-phosphate dehydrogenase (quinone) activity"/>
    <property type="evidence" value="ECO:0007669"/>
    <property type="project" value="InterPro"/>
</dbReference>
<keyword evidence="7" id="KW-0560">Oxidoreductase</keyword>
<evidence type="ECO:0000256" key="6">
    <source>
        <dbReference type="ARBA" id="ARBA00022827"/>
    </source>
</evidence>
<comment type="subcellular location">
    <subcellularLocation>
        <location evidence="2">Cytoplasm</location>
    </subcellularLocation>
</comment>
<dbReference type="InterPro" id="IPR000447">
    <property type="entry name" value="G3P_DH_FAD-dep"/>
</dbReference>
<accession>A0A6J7GV92</accession>
<dbReference type="EMBL" id="CAFBMB010000138">
    <property type="protein sequence ID" value="CAB4908575.1"/>
    <property type="molecule type" value="Genomic_DNA"/>
</dbReference>
<evidence type="ECO:0000313" key="10">
    <source>
        <dbReference type="EMBL" id="CAB4908575.1"/>
    </source>
</evidence>
<keyword evidence="4" id="KW-0963">Cytoplasm</keyword>
<feature type="domain" description="FAD dependent oxidoreductase" evidence="8">
    <location>
        <begin position="7"/>
        <end position="189"/>
    </location>
</feature>
<evidence type="ECO:0000259" key="9">
    <source>
        <dbReference type="Pfam" id="PF16901"/>
    </source>
</evidence>
<keyword evidence="5" id="KW-0285">Flavoprotein</keyword>
<evidence type="ECO:0000259" key="8">
    <source>
        <dbReference type="Pfam" id="PF01266"/>
    </source>
</evidence>
<dbReference type="Pfam" id="PF16901">
    <property type="entry name" value="DAO_C"/>
    <property type="match status" value="1"/>
</dbReference>
<dbReference type="FunFam" id="1.10.8.870:FF:000003">
    <property type="entry name" value="Glycerol-3-phosphate dehydrogenase"/>
    <property type="match status" value="1"/>
</dbReference>
<dbReference type="InterPro" id="IPR031656">
    <property type="entry name" value="DAO_C"/>
</dbReference>
<dbReference type="SUPFAM" id="SSF51905">
    <property type="entry name" value="FAD/NAD(P)-binding domain"/>
    <property type="match status" value="1"/>
</dbReference>
<organism evidence="10">
    <name type="scientific">freshwater metagenome</name>
    <dbReference type="NCBI Taxonomy" id="449393"/>
    <lineage>
        <taxon>unclassified sequences</taxon>
        <taxon>metagenomes</taxon>
        <taxon>ecological metagenomes</taxon>
    </lineage>
</organism>
<dbReference type="PROSITE" id="PS00978">
    <property type="entry name" value="FAD_G3PDH_2"/>
    <property type="match status" value="1"/>
</dbReference>
<dbReference type="Gene3D" id="1.10.8.870">
    <property type="entry name" value="Alpha-glycerophosphate oxidase, cap domain"/>
    <property type="match status" value="1"/>
</dbReference>
<evidence type="ECO:0000256" key="7">
    <source>
        <dbReference type="ARBA" id="ARBA00023002"/>
    </source>
</evidence>
<gene>
    <name evidence="10" type="ORF">UFOPK3516_01345</name>
</gene>
<dbReference type="SUPFAM" id="SSF54373">
    <property type="entry name" value="FAD-linked reductases, C-terminal domain"/>
    <property type="match status" value="1"/>
</dbReference>
<evidence type="ECO:0000256" key="3">
    <source>
        <dbReference type="ARBA" id="ARBA00007330"/>
    </source>
</evidence>
<dbReference type="InterPro" id="IPR006076">
    <property type="entry name" value="FAD-dep_OxRdtase"/>
</dbReference>
<dbReference type="PANTHER" id="PTHR11985:SF31">
    <property type="entry name" value="GLYCEROL-3-PHOSPHATE DEHYDROGENASE 2"/>
    <property type="match status" value="1"/>
</dbReference>
<evidence type="ECO:0000256" key="5">
    <source>
        <dbReference type="ARBA" id="ARBA00022630"/>
    </source>
</evidence>
<proteinExistence type="inferred from homology"/>
<evidence type="ECO:0000256" key="2">
    <source>
        <dbReference type="ARBA" id="ARBA00004496"/>
    </source>
</evidence>
<sequence>MATRAFVQEFLRDGDSVVGVRVRDNMTGDTFEVRAKQVVVATGVWTDHLQDLIGDPETFAVRMSKGVHIVVEKSKFRSLMGLLLRTEKSVLFVIPWGRFWIIGTTDTPWDLSPAHPVATQADIDYILNRVNAVLAEPITREDVVGVYAGLRPLLAGDTDDTAKLSREHVVANPAPGVTVVAGGKWTTYRVMAQDAIDAAVAHLPASVRDSVPASVTKDISLLGADGYQAAVNRHAEYATRTGLSGYQITRLLGRYGTDIDLIVEMIEADRGLAATLPGTKDYREAEVVFAARHEMAIHLDDVLMRRTRLIFESRDRAIQAAERTADLMATELGWDAQRRAREVADYTARATAELAAELTTNDHEAEAAWNQVAEVSLGKDGFS</sequence>
<dbReference type="AlphaFoldDB" id="A0A6J7GV92"/>
<dbReference type="InterPro" id="IPR036188">
    <property type="entry name" value="FAD/NAD-bd_sf"/>
</dbReference>
<dbReference type="Gene3D" id="3.30.9.10">
    <property type="entry name" value="D-Amino Acid Oxidase, subunit A, domain 2"/>
    <property type="match status" value="1"/>
</dbReference>
<protein>
    <submittedName>
        <fullName evidence="10">Unannotated protein</fullName>
    </submittedName>
</protein>
<evidence type="ECO:0000256" key="4">
    <source>
        <dbReference type="ARBA" id="ARBA00022490"/>
    </source>
</evidence>
<dbReference type="GO" id="GO:0005737">
    <property type="term" value="C:cytoplasm"/>
    <property type="evidence" value="ECO:0007669"/>
    <property type="project" value="UniProtKB-SubCell"/>
</dbReference>
<dbReference type="Pfam" id="PF01266">
    <property type="entry name" value="DAO"/>
    <property type="match status" value="1"/>
</dbReference>
<keyword evidence="6" id="KW-0274">FAD</keyword>
<feature type="domain" description="Alpha-glycerophosphate oxidase C-terminal" evidence="9">
    <location>
        <begin position="214"/>
        <end position="339"/>
    </location>
</feature>
<dbReference type="InterPro" id="IPR038299">
    <property type="entry name" value="DAO_C_sf"/>
</dbReference>
<comment type="cofactor">
    <cofactor evidence="1">
        <name>FAD</name>
        <dbReference type="ChEBI" id="CHEBI:57692"/>
    </cofactor>
</comment>
<evidence type="ECO:0000256" key="1">
    <source>
        <dbReference type="ARBA" id="ARBA00001974"/>
    </source>
</evidence>
<dbReference type="Gene3D" id="3.50.50.60">
    <property type="entry name" value="FAD/NAD(P)-binding domain"/>
    <property type="match status" value="1"/>
</dbReference>
<name>A0A6J7GV92_9ZZZZ</name>
<dbReference type="GO" id="GO:0046168">
    <property type="term" value="P:glycerol-3-phosphate catabolic process"/>
    <property type="evidence" value="ECO:0007669"/>
    <property type="project" value="TreeGrafter"/>
</dbReference>
<reference evidence="10" key="1">
    <citation type="submission" date="2020-05" db="EMBL/GenBank/DDBJ databases">
        <authorList>
            <person name="Chiriac C."/>
            <person name="Salcher M."/>
            <person name="Ghai R."/>
            <person name="Kavagutti S V."/>
        </authorList>
    </citation>
    <scope>NUCLEOTIDE SEQUENCE</scope>
</reference>